<dbReference type="Proteomes" id="UP000031246">
    <property type="component" value="Unassembled WGS sequence"/>
</dbReference>
<dbReference type="InterPro" id="IPR007221">
    <property type="entry name" value="MreC"/>
</dbReference>
<sequence length="279" mass="30944">MRNLWIFISRYNAFFLFIIFFTIGIYLTVKNNAYQRSVTLNSSNEVVGTAYERLNVFKRYLNLGMVNDSLAAENAKLKTRLLGLTTVDSAKVVKVIDTVTNQQYSYLAAKVVKNSITLRNNVMTINKGTVDGIKSGMAVIAPQKGVVGFIRDVSAHLATIQSLLHKDTRISVMLKKNHALGSLVWGDGNFDIRKAFVKEVPNHIKMYVGDTVVTSGYGSFPAGILVGKISKPNVATNDNFLSGELNLFTDFSTLQYVYVVKDKLAEEQKALESLAKPNE</sequence>
<dbReference type="PANTHER" id="PTHR34138:SF1">
    <property type="entry name" value="CELL SHAPE-DETERMINING PROTEIN MREC"/>
    <property type="match status" value="1"/>
</dbReference>
<dbReference type="Pfam" id="PF04085">
    <property type="entry name" value="MreC"/>
    <property type="match status" value="1"/>
</dbReference>
<keyword evidence="5" id="KW-0812">Transmembrane</keyword>
<evidence type="ECO:0000256" key="5">
    <source>
        <dbReference type="SAM" id="Phobius"/>
    </source>
</evidence>
<comment type="caution">
    <text evidence="7">The sequence shown here is derived from an EMBL/GenBank/DDBJ whole genome shotgun (WGS) entry which is preliminary data.</text>
</comment>
<dbReference type="AlphaFoldDB" id="A0A0C1FI64"/>
<organism evidence="7 8">
    <name type="scientific">Pedobacter kyungheensis</name>
    <dbReference type="NCBI Taxonomy" id="1069985"/>
    <lineage>
        <taxon>Bacteria</taxon>
        <taxon>Pseudomonadati</taxon>
        <taxon>Bacteroidota</taxon>
        <taxon>Sphingobacteriia</taxon>
        <taxon>Sphingobacteriales</taxon>
        <taxon>Sphingobacteriaceae</taxon>
        <taxon>Pedobacter</taxon>
    </lineage>
</organism>
<dbReference type="InterPro" id="IPR042177">
    <property type="entry name" value="Cell/Rod_1"/>
</dbReference>
<dbReference type="InterPro" id="IPR042175">
    <property type="entry name" value="Cell/Rod_MreC_2"/>
</dbReference>
<feature type="transmembrane region" description="Helical" evidence="5">
    <location>
        <begin position="12"/>
        <end position="29"/>
    </location>
</feature>
<dbReference type="Gene3D" id="2.40.10.340">
    <property type="entry name" value="Rod shape-determining protein MreC, domain 1"/>
    <property type="match status" value="1"/>
</dbReference>
<dbReference type="GO" id="GO:0008360">
    <property type="term" value="P:regulation of cell shape"/>
    <property type="evidence" value="ECO:0007669"/>
    <property type="project" value="UniProtKB-KW"/>
</dbReference>
<dbReference type="OrthoDB" id="9811827at2"/>
<dbReference type="InterPro" id="IPR055342">
    <property type="entry name" value="MreC_beta-barrel_core"/>
</dbReference>
<dbReference type="RefSeq" id="WP_039478261.1">
    <property type="nucleotide sequence ID" value="NZ_JSYN01000019.1"/>
</dbReference>
<dbReference type="GO" id="GO:0005886">
    <property type="term" value="C:plasma membrane"/>
    <property type="evidence" value="ECO:0007669"/>
    <property type="project" value="TreeGrafter"/>
</dbReference>
<dbReference type="Gene3D" id="2.40.10.350">
    <property type="entry name" value="Rod shape-determining protein MreC, domain 2"/>
    <property type="match status" value="1"/>
</dbReference>
<dbReference type="PANTHER" id="PTHR34138">
    <property type="entry name" value="CELL SHAPE-DETERMINING PROTEIN MREC"/>
    <property type="match status" value="1"/>
</dbReference>
<accession>A0A0C1FI64</accession>
<proteinExistence type="inferred from homology"/>
<protein>
    <recommendedName>
        <fullName evidence="2">Cell shape-determining protein MreC</fullName>
    </recommendedName>
    <alternativeName>
        <fullName evidence="4">Cell shape protein MreC</fullName>
    </alternativeName>
</protein>
<keyword evidence="5" id="KW-0472">Membrane</keyword>
<evidence type="ECO:0000256" key="4">
    <source>
        <dbReference type="ARBA" id="ARBA00032089"/>
    </source>
</evidence>
<dbReference type="NCBIfam" id="NF010532">
    <property type="entry name" value="PRK13922.9-3"/>
    <property type="match status" value="1"/>
</dbReference>
<evidence type="ECO:0000256" key="1">
    <source>
        <dbReference type="ARBA" id="ARBA00009369"/>
    </source>
</evidence>
<keyword evidence="3" id="KW-0133">Cell shape</keyword>
<evidence type="ECO:0000313" key="8">
    <source>
        <dbReference type="Proteomes" id="UP000031246"/>
    </source>
</evidence>
<evidence type="ECO:0000256" key="2">
    <source>
        <dbReference type="ARBA" id="ARBA00013855"/>
    </source>
</evidence>
<name>A0A0C1FI64_9SPHI</name>
<evidence type="ECO:0000313" key="7">
    <source>
        <dbReference type="EMBL" id="KIA92647.1"/>
    </source>
</evidence>
<evidence type="ECO:0000259" key="6">
    <source>
        <dbReference type="Pfam" id="PF04085"/>
    </source>
</evidence>
<keyword evidence="5" id="KW-1133">Transmembrane helix</keyword>
<reference evidence="7 8" key="1">
    <citation type="submission" date="2014-10" db="EMBL/GenBank/DDBJ databases">
        <title>Pedobacter Kyungheensis.</title>
        <authorList>
            <person name="Anderson B.M."/>
            <person name="Newman J.D."/>
        </authorList>
    </citation>
    <scope>NUCLEOTIDE SEQUENCE [LARGE SCALE GENOMIC DNA]</scope>
    <source>
        <strain evidence="7 8">KACC 16221</strain>
    </source>
</reference>
<comment type="similarity">
    <text evidence="1">Belongs to the MreC family.</text>
</comment>
<feature type="domain" description="Rod shape-determining protein MreC beta-barrel core" evidence="6">
    <location>
        <begin position="111"/>
        <end position="261"/>
    </location>
</feature>
<keyword evidence="8" id="KW-1185">Reference proteome</keyword>
<dbReference type="EMBL" id="JSYN01000019">
    <property type="protein sequence ID" value="KIA92647.1"/>
    <property type="molecule type" value="Genomic_DNA"/>
</dbReference>
<evidence type="ECO:0000256" key="3">
    <source>
        <dbReference type="ARBA" id="ARBA00022960"/>
    </source>
</evidence>
<gene>
    <name evidence="7" type="ORF">OC25_16590</name>
</gene>